<accession>A0AAP5Q3Z8</accession>
<reference evidence="1" key="1">
    <citation type="submission" date="2022-08" db="EMBL/GenBank/DDBJ databases">
        <authorList>
            <person name="Kim S.-J."/>
        </authorList>
    </citation>
    <scope>NUCLEOTIDE SEQUENCE</scope>
    <source>
        <strain evidence="1">KJ</strain>
    </source>
</reference>
<name>A0AAP5Q3Z8_9BURK</name>
<evidence type="ECO:0000313" key="1">
    <source>
        <dbReference type="EMBL" id="MDT8837076.1"/>
    </source>
</evidence>
<evidence type="ECO:0000313" key="2">
    <source>
        <dbReference type="Proteomes" id="UP001246473"/>
    </source>
</evidence>
<dbReference type="EMBL" id="JANSLM010000002">
    <property type="protein sequence ID" value="MDT8837076.1"/>
    <property type="molecule type" value="Genomic_DNA"/>
</dbReference>
<proteinExistence type="predicted"/>
<dbReference type="Proteomes" id="UP001246473">
    <property type="component" value="Unassembled WGS sequence"/>
</dbReference>
<dbReference type="RefSeq" id="WP_106353028.1">
    <property type="nucleotide sequence ID" value="NZ_CP028830.1"/>
</dbReference>
<dbReference type="Pfam" id="PF06897">
    <property type="entry name" value="DUF1269"/>
    <property type="match status" value="1"/>
</dbReference>
<dbReference type="AlphaFoldDB" id="A0AAP5Q3Z8"/>
<sequence>MSTLIAITYQDLAVAEEALKELQTLQSEYLLQLQDAVVVERTADGKIKLHQTVNPTAAGALRGAFWGGLIGWLFLNPLLGAAVGSASGALAGKLSEYGVNDNFMKSLEQKIQPGAAAVFALLKDVTLDKVEADLAKLGGTVLYTNLSLDDELKLVEALSKAQTTTNG</sequence>
<organism evidence="1 2">
    <name type="scientific">Paraburkholderia fungorum</name>
    <dbReference type="NCBI Taxonomy" id="134537"/>
    <lineage>
        <taxon>Bacteria</taxon>
        <taxon>Pseudomonadati</taxon>
        <taxon>Pseudomonadota</taxon>
        <taxon>Betaproteobacteria</taxon>
        <taxon>Burkholderiales</taxon>
        <taxon>Burkholderiaceae</taxon>
        <taxon>Paraburkholderia</taxon>
    </lineage>
</organism>
<gene>
    <name evidence="1" type="ORF">ParKJ_06600</name>
</gene>
<comment type="caution">
    <text evidence="1">The sequence shown here is derived from an EMBL/GenBank/DDBJ whole genome shotgun (WGS) entry which is preliminary data.</text>
</comment>
<protein>
    <submittedName>
        <fullName evidence="1">DUF1269 domain-containing protein</fullName>
    </submittedName>
</protein>
<dbReference type="InterPro" id="IPR009200">
    <property type="entry name" value="DUF1269_membrane"/>
</dbReference>